<evidence type="ECO:0000256" key="1">
    <source>
        <dbReference type="ARBA" id="ARBA00010790"/>
    </source>
</evidence>
<dbReference type="PANTHER" id="PTHR11552:SF80">
    <property type="entry name" value="GMC OXIDOREDUCTASE"/>
    <property type="match status" value="1"/>
</dbReference>
<dbReference type="Pfam" id="PF05199">
    <property type="entry name" value="GMC_oxred_C"/>
    <property type="match status" value="1"/>
</dbReference>
<feature type="chain" id="PRO_5018036540" evidence="2">
    <location>
        <begin position="23"/>
        <end position="670"/>
    </location>
</feature>
<feature type="signal peptide" evidence="2">
    <location>
        <begin position="1"/>
        <end position="22"/>
    </location>
</feature>
<feature type="domain" description="Glucose-methanol-choline oxidoreductase N-terminal" evidence="3">
    <location>
        <begin position="366"/>
        <end position="380"/>
    </location>
</feature>
<sequence>MRPNRPLRLLALLGAAATTASSASVALAPREDATYDYIVVGSGPGGGPLASNLARAGFETLLIEAGDNEIADPATNVASFFATTGIKESLHWDFYVKHYDDLEQTKKFQHLVWRLPDGSQWVGPGGSEPEGAEVLGVNYPRGATLGGSSVINAGAVLLPNDSDWNYVKNITGDGTWSAANMRRIFAKLERNTYLPEGTEGHGFDGYVDVTIGDGNQYLSSPQAVEIMTAMAEELGKDPADLPTLLTADANYLDPERDFTEGLWALPFHVNETWGRVSARNYILSTFNARDKGACTKKYPLHLQLNTLATRVLFSHPSESESDQPRAVGVEFLEGKSVYQGDRRHDPSSKGTPGRAYARREVILSGGAFNTPQLLKLSGIGDAAELAQHGIDVVAPLPGVGTNMQDSQEIAITGLAAQNFTFADPPSGPDPTCRRDGAPGDDPCYDLWLQGKGPYARAGPNTSAFLLRSNHSADGERDLTIFAGPFAFRGFWPATGQEFREPPNTWGMHMVKMRPQNRRGVVKLRSADPTEMPEINFHLFAEGADVDIGAIKDGVAWGRRAFGRVRGGAAPVEITHPPCAAGPNPDGSCADPEADEAWIRDDAFGHHVTSTCPIGADDDEMAVLDSEFRVRGVRGLRVVDASVFPRTPGSFPVIATFMVSEKASEVILGQA</sequence>
<reference evidence="4 5" key="1">
    <citation type="journal article" date="2018" name="Mol. Ecol.">
        <title>The obligate alkalophilic soda-lake fungus Sodiomyces alkalinus has shifted to a protein diet.</title>
        <authorList>
            <person name="Grum-Grzhimaylo A.A."/>
            <person name="Falkoski D.L."/>
            <person name="van den Heuvel J."/>
            <person name="Valero-Jimenez C.A."/>
            <person name="Min B."/>
            <person name="Choi I.G."/>
            <person name="Lipzen A."/>
            <person name="Daum C.G."/>
            <person name="Aanen D.K."/>
            <person name="Tsang A."/>
            <person name="Henrissat B."/>
            <person name="Bilanenko E.N."/>
            <person name="de Vries R.P."/>
            <person name="van Kan J.A.L."/>
            <person name="Grigoriev I.V."/>
            <person name="Debets A.J.M."/>
        </authorList>
    </citation>
    <scope>NUCLEOTIDE SEQUENCE [LARGE SCALE GENOMIC DNA]</scope>
    <source>
        <strain evidence="4 5">F11</strain>
    </source>
</reference>
<dbReference type="SUPFAM" id="SSF51905">
    <property type="entry name" value="FAD/NAD(P)-binding domain"/>
    <property type="match status" value="1"/>
</dbReference>
<dbReference type="EMBL" id="ML119058">
    <property type="protein sequence ID" value="ROT36766.1"/>
    <property type="molecule type" value="Genomic_DNA"/>
</dbReference>
<dbReference type="RefSeq" id="XP_028464572.1">
    <property type="nucleotide sequence ID" value="XM_028608274.1"/>
</dbReference>
<dbReference type="GO" id="GO:0016614">
    <property type="term" value="F:oxidoreductase activity, acting on CH-OH group of donors"/>
    <property type="evidence" value="ECO:0007669"/>
    <property type="project" value="InterPro"/>
</dbReference>
<dbReference type="PIRSF" id="PIRSF000137">
    <property type="entry name" value="Alcohol_oxidase"/>
    <property type="match status" value="1"/>
</dbReference>
<dbReference type="Proteomes" id="UP000272025">
    <property type="component" value="Unassembled WGS sequence"/>
</dbReference>
<dbReference type="SUPFAM" id="SSF54373">
    <property type="entry name" value="FAD-linked reductases, C-terminal domain"/>
    <property type="match status" value="1"/>
</dbReference>
<proteinExistence type="inferred from homology"/>
<dbReference type="Pfam" id="PF00732">
    <property type="entry name" value="GMC_oxred_N"/>
    <property type="match status" value="1"/>
</dbReference>
<name>A0A3N2PQY4_SODAK</name>
<evidence type="ECO:0000313" key="4">
    <source>
        <dbReference type="EMBL" id="ROT36766.1"/>
    </source>
</evidence>
<dbReference type="InterPro" id="IPR007867">
    <property type="entry name" value="GMC_OxRtase_C"/>
</dbReference>
<gene>
    <name evidence="4" type="ORF">SODALDRAFT_281213</name>
</gene>
<keyword evidence="5" id="KW-1185">Reference proteome</keyword>
<dbReference type="InterPro" id="IPR000172">
    <property type="entry name" value="GMC_OxRdtase_N"/>
</dbReference>
<dbReference type="PROSITE" id="PS00624">
    <property type="entry name" value="GMC_OXRED_2"/>
    <property type="match status" value="1"/>
</dbReference>
<dbReference type="PANTHER" id="PTHR11552">
    <property type="entry name" value="GLUCOSE-METHANOL-CHOLINE GMC OXIDOREDUCTASE"/>
    <property type="match status" value="1"/>
</dbReference>
<dbReference type="InterPro" id="IPR012132">
    <property type="entry name" value="GMC_OxRdtase"/>
</dbReference>
<dbReference type="Gene3D" id="3.30.560.10">
    <property type="entry name" value="Glucose Oxidase, domain 3"/>
    <property type="match status" value="1"/>
</dbReference>
<dbReference type="STRING" id="1314773.A0A3N2PQY4"/>
<dbReference type="Gene3D" id="3.50.50.60">
    <property type="entry name" value="FAD/NAD(P)-binding domain"/>
    <property type="match status" value="1"/>
</dbReference>
<accession>A0A3N2PQY4</accession>
<dbReference type="GO" id="GO:0050660">
    <property type="term" value="F:flavin adenine dinucleotide binding"/>
    <property type="evidence" value="ECO:0007669"/>
    <property type="project" value="InterPro"/>
</dbReference>
<evidence type="ECO:0000256" key="2">
    <source>
        <dbReference type="SAM" id="SignalP"/>
    </source>
</evidence>
<evidence type="ECO:0000259" key="3">
    <source>
        <dbReference type="PROSITE" id="PS00624"/>
    </source>
</evidence>
<dbReference type="OrthoDB" id="269227at2759"/>
<organism evidence="4 5">
    <name type="scientific">Sodiomyces alkalinus (strain CBS 110278 / VKM F-3762 / F11)</name>
    <name type="common">Alkaliphilic filamentous fungus</name>
    <dbReference type="NCBI Taxonomy" id="1314773"/>
    <lineage>
        <taxon>Eukaryota</taxon>
        <taxon>Fungi</taxon>
        <taxon>Dikarya</taxon>
        <taxon>Ascomycota</taxon>
        <taxon>Pezizomycotina</taxon>
        <taxon>Sordariomycetes</taxon>
        <taxon>Hypocreomycetidae</taxon>
        <taxon>Glomerellales</taxon>
        <taxon>Plectosphaerellaceae</taxon>
        <taxon>Sodiomyces</taxon>
    </lineage>
</organism>
<keyword evidence="2" id="KW-0732">Signal</keyword>
<dbReference type="AlphaFoldDB" id="A0A3N2PQY4"/>
<dbReference type="GeneID" id="39576752"/>
<dbReference type="InterPro" id="IPR036188">
    <property type="entry name" value="FAD/NAD-bd_sf"/>
</dbReference>
<evidence type="ECO:0000313" key="5">
    <source>
        <dbReference type="Proteomes" id="UP000272025"/>
    </source>
</evidence>
<comment type="similarity">
    <text evidence="1">Belongs to the GMC oxidoreductase family.</text>
</comment>
<protein>
    <submittedName>
        <fullName evidence="4">Alcohol oxidase</fullName>
    </submittedName>
</protein>